<proteinExistence type="predicted"/>
<accession>A0AA39RAB2</accession>
<name>A0AA39RAB2_9LECA</name>
<reference evidence="2" key="1">
    <citation type="submission" date="2023-03" db="EMBL/GenBank/DDBJ databases">
        <title>Complete genome of Cladonia borealis.</title>
        <authorList>
            <person name="Park H."/>
        </authorList>
    </citation>
    <scope>NUCLEOTIDE SEQUENCE</scope>
    <source>
        <strain evidence="2">ANT050790</strain>
    </source>
</reference>
<dbReference type="Proteomes" id="UP001166286">
    <property type="component" value="Unassembled WGS sequence"/>
</dbReference>
<keyword evidence="3" id="KW-1185">Reference proteome</keyword>
<gene>
    <name evidence="2" type="ORF">JMJ35_001388</name>
</gene>
<protein>
    <submittedName>
        <fullName evidence="2">Uncharacterized protein</fullName>
    </submittedName>
</protein>
<evidence type="ECO:0000313" key="2">
    <source>
        <dbReference type="EMBL" id="KAK0516785.1"/>
    </source>
</evidence>
<comment type="caution">
    <text evidence="2">The sequence shown here is derived from an EMBL/GenBank/DDBJ whole genome shotgun (WGS) entry which is preliminary data.</text>
</comment>
<sequence length="334" mass="37907">MCKVWKRPCKGCNNEMMLSGPSTSETHPGHREPCETYRRRQAECGGHLEKCYPEVAELWQHSGGPRKCETCRKVTRENAKIRRAERKAKITARKLEIQKKRRGQEFSTIASATSIEGAEAADGVNTLSPVQAQEPMIHQVNPLSPLQAQEPFIHQDTTVKTEPPPPPPYSERQNDEDVFWNLNPDKIAWDALLQYEPAQAQPTENEEQEQVKEKGQESVNQERSTTPQPSPSLPLEIQHHLPPPYSHHCTCPHHRHRIDIHRECSLKILMLFDALILDQFITTSFEYDPSWKAECGAILSREEQSDVLDVFFRAVKEGFGEVAGEQQGAGFESG</sequence>
<organism evidence="2 3">
    <name type="scientific">Cladonia borealis</name>
    <dbReference type="NCBI Taxonomy" id="184061"/>
    <lineage>
        <taxon>Eukaryota</taxon>
        <taxon>Fungi</taxon>
        <taxon>Dikarya</taxon>
        <taxon>Ascomycota</taxon>
        <taxon>Pezizomycotina</taxon>
        <taxon>Lecanoromycetes</taxon>
        <taxon>OSLEUM clade</taxon>
        <taxon>Lecanoromycetidae</taxon>
        <taxon>Lecanorales</taxon>
        <taxon>Lecanorineae</taxon>
        <taxon>Cladoniaceae</taxon>
        <taxon>Cladonia</taxon>
    </lineage>
</organism>
<dbReference type="AlphaFoldDB" id="A0AA39RAB2"/>
<feature type="region of interest" description="Disordered" evidence="1">
    <location>
        <begin position="200"/>
        <end position="235"/>
    </location>
</feature>
<dbReference type="EMBL" id="JAFEKC020000002">
    <property type="protein sequence ID" value="KAK0516785.1"/>
    <property type="molecule type" value="Genomic_DNA"/>
</dbReference>
<evidence type="ECO:0000313" key="3">
    <source>
        <dbReference type="Proteomes" id="UP001166286"/>
    </source>
</evidence>
<evidence type="ECO:0000256" key="1">
    <source>
        <dbReference type="SAM" id="MobiDB-lite"/>
    </source>
</evidence>